<dbReference type="InParanoid" id="A0A067MTA4"/>
<feature type="compositionally biased region" description="Pro residues" evidence="1">
    <location>
        <begin position="207"/>
        <end position="219"/>
    </location>
</feature>
<dbReference type="Proteomes" id="UP000027195">
    <property type="component" value="Unassembled WGS sequence"/>
</dbReference>
<keyword evidence="3" id="KW-1185">Reference proteome</keyword>
<name>A0A067MTA4_BOTB1</name>
<evidence type="ECO:0000256" key="1">
    <source>
        <dbReference type="SAM" id="MobiDB-lite"/>
    </source>
</evidence>
<accession>A0A067MTA4</accession>
<dbReference type="HOGENOM" id="CLU_780717_0_0_1"/>
<organism evidence="2 3">
    <name type="scientific">Botryobasidium botryosum (strain FD-172 SS1)</name>
    <dbReference type="NCBI Taxonomy" id="930990"/>
    <lineage>
        <taxon>Eukaryota</taxon>
        <taxon>Fungi</taxon>
        <taxon>Dikarya</taxon>
        <taxon>Basidiomycota</taxon>
        <taxon>Agaricomycotina</taxon>
        <taxon>Agaricomycetes</taxon>
        <taxon>Cantharellales</taxon>
        <taxon>Botryobasidiaceae</taxon>
        <taxon>Botryobasidium</taxon>
    </lineage>
</organism>
<reference evidence="3" key="1">
    <citation type="journal article" date="2014" name="Proc. Natl. Acad. Sci. U.S.A.">
        <title>Extensive sampling of basidiomycete genomes demonstrates inadequacy of the white-rot/brown-rot paradigm for wood decay fungi.</title>
        <authorList>
            <person name="Riley R."/>
            <person name="Salamov A.A."/>
            <person name="Brown D.W."/>
            <person name="Nagy L.G."/>
            <person name="Floudas D."/>
            <person name="Held B.W."/>
            <person name="Levasseur A."/>
            <person name="Lombard V."/>
            <person name="Morin E."/>
            <person name="Otillar R."/>
            <person name="Lindquist E.A."/>
            <person name="Sun H."/>
            <person name="LaButti K.M."/>
            <person name="Schmutz J."/>
            <person name="Jabbour D."/>
            <person name="Luo H."/>
            <person name="Baker S.E."/>
            <person name="Pisabarro A.G."/>
            <person name="Walton J.D."/>
            <person name="Blanchette R.A."/>
            <person name="Henrissat B."/>
            <person name="Martin F."/>
            <person name="Cullen D."/>
            <person name="Hibbett D.S."/>
            <person name="Grigoriev I.V."/>
        </authorList>
    </citation>
    <scope>NUCLEOTIDE SEQUENCE [LARGE SCALE GENOMIC DNA]</scope>
    <source>
        <strain evidence="3">FD-172 SS1</strain>
    </source>
</reference>
<gene>
    <name evidence="2" type="ORF">BOTBODRAFT_41841</name>
</gene>
<feature type="region of interest" description="Disordered" evidence="1">
    <location>
        <begin position="178"/>
        <end position="225"/>
    </location>
</feature>
<evidence type="ECO:0000313" key="3">
    <source>
        <dbReference type="Proteomes" id="UP000027195"/>
    </source>
</evidence>
<dbReference type="OrthoDB" id="3060725at2759"/>
<evidence type="ECO:0000313" key="2">
    <source>
        <dbReference type="EMBL" id="KDQ18809.1"/>
    </source>
</evidence>
<proteinExistence type="predicted"/>
<dbReference type="EMBL" id="KL198020">
    <property type="protein sequence ID" value="KDQ18809.1"/>
    <property type="molecule type" value="Genomic_DNA"/>
</dbReference>
<protein>
    <submittedName>
        <fullName evidence="2">Uncharacterized protein</fullName>
    </submittedName>
</protein>
<dbReference type="AlphaFoldDB" id="A0A067MTA4"/>
<sequence>MLLRSDLDDNFRKVVYELTADRVGDLATLLANSESVADAIIDADSRGHSNWNVKTSEGVRELLVMLIGQVDEGVRIGSAGNKARDTALITDKSRVKFTIPLVLPTKPPPAIHDIFLDTLVTLDEQVVLGEAKCAATLDPKTKVEVRAFARAPGFPGVVDMTVDNAVIHMSTEDVYTTSAKTVTPGPVTPASTGLQRSSRRGKNEPSSTPPAAPPPPPAPEFVGTNPVTLDTTYAASDFMDYDPARFALTKARAIQFDFRDIDNKLVPTPMLSEVFRPGTFVVCTCRLSMWKFVNRGEESHTYQLIVRSMRVIDDTPVYADYTRPVVPPSPSAGLSLRTPQKRLAEFDALDFSTPVKKPAVTVKTTLRKR</sequence>